<dbReference type="InterPro" id="IPR002067">
    <property type="entry name" value="MCP"/>
</dbReference>
<dbReference type="PANTHER" id="PTHR45624">
    <property type="entry name" value="MITOCHONDRIAL BASIC AMINO ACIDS TRANSPORTER-RELATED"/>
    <property type="match status" value="1"/>
</dbReference>
<dbReference type="AlphaFoldDB" id="T0R5Q3"/>
<evidence type="ECO:0000313" key="13">
    <source>
        <dbReference type="Proteomes" id="UP000030762"/>
    </source>
</evidence>
<dbReference type="OMA" id="HICRLRY"/>
<dbReference type="GO" id="GO:0031966">
    <property type="term" value="C:mitochondrial membrane"/>
    <property type="evidence" value="ECO:0007669"/>
    <property type="project" value="UniProtKB-SubCell"/>
</dbReference>
<keyword evidence="7" id="KW-0496">Mitochondrion</keyword>
<dbReference type="PROSITE" id="PS50920">
    <property type="entry name" value="SOLCAR"/>
    <property type="match status" value="3"/>
</dbReference>
<keyword evidence="8 9" id="KW-0472">Membrane</keyword>
<dbReference type="InterPro" id="IPR023395">
    <property type="entry name" value="MCP_dom_sf"/>
</dbReference>
<dbReference type="Gene3D" id="1.50.40.10">
    <property type="entry name" value="Mitochondrial carrier domain"/>
    <property type="match status" value="1"/>
</dbReference>
<keyword evidence="4 9" id="KW-0812">Transmembrane</keyword>
<feature type="repeat" description="Solcar" evidence="9">
    <location>
        <begin position="191"/>
        <end position="276"/>
    </location>
</feature>
<feature type="repeat" description="Solcar" evidence="9">
    <location>
        <begin position="7"/>
        <end position="89"/>
    </location>
</feature>
<evidence type="ECO:0000256" key="6">
    <source>
        <dbReference type="ARBA" id="ARBA00022989"/>
    </source>
</evidence>
<evidence type="ECO:0000256" key="10">
    <source>
        <dbReference type="RuleBase" id="RU000488"/>
    </source>
</evidence>
<protein>
    <recommendedName>
        <fullName evidence="14">MC family mitochondrial carrier protein</fullName>
    </recommendedName>
</protein>
<reference evidence="12 13" key="1">
    <citation type="submission" date="2012-04" db="EMBL/GenBank/DDBJ databases">
        <title>The Genome Sequence of Saprolegnia declina VS20.</title>
        <authorList>
            <consortium name="The Broad Institute Genome Sequencing Platform"/>
            <person name="Russ C."/>
            <person name="Nusbaum C."/>
            <person name="Tyler B."/>
            <person name="van West P."/>
            <person name="Dieguez-Uribeondo J."/>
            <person name="de Bruijn I."/>
            <person name="Tripathy S."/>
            <person name="Jiang R."/>
            <person name="Young S.K."/>
            <person name="Zeng Q."/>
            <person name="Gargeya S."/>
            <person name="Fitzgerald M."/>
            <person name="Haas B."/>
            <person name="Abouelleil A."/>
            <person name="Alvarado L."/>
            <person name="Arachchi H.M."/>
            <person name="Berlin A."/>
            <person name="Chapman S.B."/>
            <person name="Goldberg J."/>
            <person name="Griggs A."/>
            <person name="Gujja S."/>
            <person name="Hansen M."/>
            <person name="Howarth C."/>
            <person name="Imamovic A."/>
            <person name="Larimer J."/>
            <person name="McCowen C."/>
            <person name="Montmayeur A."/>
            <person name="Murphy C."/>
            <person name="Neiman D."/>
            <person name="Pearson M."/>
            <person name="Priest M."/>
            <person name="Roberts A."/>
            <person name="Saif S."/>
            <person name="Shea T."/>
            <person name="Sisk P."/>
            <person name="Sykes S."/>
            <person name="Wortman J."/>
            <person name="Nusbaum C."/>
            <person name="Birren B."/>
        </authorList>
    </citation>
    <scope>NUCLEOTIDE SEQUENCE [LARGE SCALE GENOMIC DNA]</scope>
    <source>
        <strain evidence="12 13">VS20</strain>
    </source>
</reference>
<sequence>MEWLEIAKDLNAGTVGGVAGIVAGHPLDTIKVRLQTQCHTSSHGIASSIRAIAATEGFRGFYKGMLSPILSNAPINAVVFAIYGQVSRLFLQDKKELTPTEQLIAGSAAGLFQVSFAAPAELVKITMQVNNYPSNYSSITCAKDILASQGMKGLYRGWQLNMLRDVPAFGSYFYSYELLKHWLTDGCSENETTMNLLLAGGSAGSISWMVTQPIDVVKTLVQSQPATSPLSALEVVKHHYKLEGAGFLFRGFGATILRAFPVSAVTFLVYERSMQYMNMDFEYAPNVETQ</sequence>
<accession>T0R5Q3</accession>
<evidence type="ECO:0000256" key="5">
    <source>
        <dbReference type="ARBA" id="ARBA00022737"/>
    </source>
</evidence>
<dbReference type="eggNOG" id="KOG0762">
    <property type="taxonomic scope" value="Eukaryota"/>
</dbReference>
<dbReference type="PRINTS" id="PR00926">
    <property type="entry name" value="MITOCARRIER"/>
</dbReference>
<dbReference type="OrthoDB" id="193856at2759"/>
<evidence type="ECO:0008006" key="14">
    <source>
        <dbReference type="Google" id="ProtNLM"/>
    </source>
</evidence>
<evidence type="ECO:0000256" key="9">
    <source>
        <dbReference type="PROSITE-ProRule" id="PRU00282"/>
    </source>
</evidence>
<dbReference type="InterPro" id="IPR018108">
    <property type="entry name" value="MCP_transmembrane"/>
</dbReference>
<dbReference type="SUPFAM" id="SSF103506">
    <property type="entry name" value="Mitochondrial carrier"/>
    <property type="match status" value="1"/>
</dbReference>
<gene>
    <name evidence="12" type="ORF">SDRG_14829</name>
</gene>
<evidence type="ECO:0000256" key="11">
    <source>
        <dbReference type="SAM" id="Phobius"/>
    </source>
</evidence>
<evidence type="ECO:0000256" key="3">
    <source>
        <dbReference type="ARBA" id="ARBA00022448"/>
    </source>
</evidence>
<dbReference type="VEuPathDB" id="FungiDB:SDRG_14829"/>
<keyword evidence="6 11" id="KW-1133">Transmembrane helix</keyword>
<evidence type="ECO:0000256" key="8">
    <source>
        <dbReference type="ARBA" id="ARBA00023136"/>
    </source>
</evidence>
<keyword evidence="3 10" id="KW-0813">Transport</keyword>
<dbReference type="PANTHER" id="PTHR45624:SF10">
    <property type="entry name" value="SLC (SOLUTE CARRIER) HOMOLOG"/>
    <property type="match status" value="1"/>
</dbReference>
<evidence type="ECO:0000256" key="4">
    <source>
        <dbReference type="ARBA" id="ARBA00022692"/>
    </source>
</evidence>
<comment type="similarity">
    <text evidence="2 10">Belongs to the mitochondrial carrier (TC 2.A.29) family.</text>
</comment>
<dbReference type="EMBL" id="JH767209">
    <property type="protein sequence ID" value="EQC27388.1"/>
    <property type="molecule type" value="Genomic_DNA"/>
</dbReference>
<keyword evidence="5" id="KW-0677">Repeat</keyword>
<evidence type="ECO:0000256" key="2">
    <source>
        <dbReference type="ARBA" id="ARBA00006375"/>
    </source>
</evidence>
<feature type="transmembrane region" description="Helical" evidence="11">
    <location>
        <begin position="247"/>
        <end position="270"/>
    </location>
</feature>
<keyword evidence="13" id="KW-1185">Reference proteome</keyword>
<evidence type="ECO:0000313" key="12">
    <source>
        <dbReference type="EMBL" id="EQC27388.1"/>
    </source>
</evidence>
<feature type="repeat" description="Solcar" evidence="9">
    <location>
        <begin position="97"/>
        <end position="182"/>
    </location>
</feature>
<dbReference type="InterPro" id="IPR050567">
    <property type="entry name" value="Mitochondrial_Carrier"/>
</dbReference>
<evidence type="ECO:0000256" key="7">
    <source>
        <dbReference type="ARBA" id="ARBA00023128"/>
    </source>
</evidence>
<dbReference type="GO" id="GO:0022857">
    <property type="term" value="F:transmembrane transporter activity"/>
    <property type="evidence" value="ECO:0007669"/>
    <property type="project" value="TreeGrafter"/>
</dbReference>
<evidence type="ECO:0000256" key="1">
    <source>
        <dbReference type="ARBA" id="ARBA00004225"/>
    </source>
</evidence>
<dbReference type="Proteomes" id="UP000030762">
    <property type="component" value="Unassembled WGS sequence"/>
</dbReference>
<dbReference type="InParanoid" id="T0R5Q3"/>
<comment type="subcellular location">
    <subcellularLocation>
        <location evidence="1">Mitochondrion membrane</location>
        <topology evidence="1">Multi-pass membrane protein</topology>
    </subcellularLocation>
</comment>
<dbReference type="GeneID" id="19955556"/>
<dbReference type="RefSeq" id="XP_008619207.1">
    <property type="nucleotide sequence ID" value="XM_008620985.1"/>
</dbReference>
<proteinExistence type="inferred from homology"/>
<organism evidence="12 13">
    <name type="scientific">Saprolegnia diclina (strain VS20)</name>
    <dbReference type="NCBI Taxonomy" id="1156394"/>
    <lineage>
        <taxon>Eukaryota</taxon>
        <taxon>Sar</taxon>
        <taxon>Stramenopiles</taxon>
        <taxon>Oomycota</taxon>
        <taxon>Saprolegniomycetes</taxon>
        <taxon>Saprolegniales</taxon>
        <taxon>Saprolegniaceae</taxon>
        <taxon>Saprolegnia</taxon>
    </lineage>
</organism>
<dbReference type="Pfam" id="PF00153">
    <property type="entry name" value="Mito_carr"/>
    <property type="match status" value="3"/>
</dbReference>
<dbReference type="STRING" id="1156394.T0R5Q3"/>
<name>T0R5Q3_SAPDV</name>